<gene>
    <name evidence="1" type="ORF">g.63806</name>
</gene>
<accession>A0A2S2Q7G4</accession>
<protein>
    <recommendedName>
        <fullName evidence="2">RNase H type-1 domain-containing protein</fullName>
    </recommendedName>
</protein>
<dbReference type="OrthoDB" id="6630262at2759"/>
<sequence>MASVAHSLLASRNYILKVNKLLLYEANFPSLLFYPKINCEKNFLGHSIDFLKASSSNIVNGLFQDFIHNTFPLFILIYTDGSVSPISAGYSFFIPELYISFTNNLFPTASSFTAECFAIVESLQLISTLQPNKFLIATDSLSCLQSLSSNVFKSPPNPLIFLIRNLLFSLEATLFSPHIPLNYLLTTRLSAFSIILQPSAT</sequence>
<dbReference type="SUPFAM" id="SSF53098">
    <property type="entry name" value="Ribonuclease H-like"/>
    <property type="match status" value="1"/>
</dbReference>
<name>A0A2S2Q7G4_9HEMI</name>
<dbReference type="InterPro" id="IPR012337">
    <property type="entry name" value="RNaseH-like_sf"/>
</dbReference>
<evidence type="ECO:0008006" key="2">
    <source>
        <dbReference type="Google" id="ProtNLM"/>
    </source>
</evidence>
<evidence type="ECO:0000313" key="1">
    <source>
        <dbReference type="EMBL" id="MBY73678.1"/>
    </source>
</evidence>
<dbReference type="GO" id="GO:0003676">
    <property type="term" value="F:nucleic acid binding"/>
    <property type="evidence" value="ECO:0007669"/>
    <property type="project" value="InterPro"/>
</dbReference>
<dbReference type="Gene3D" id="3.30.420.10">
    <property type="entry name" value="Ribonuclease H-like superfamily/Ribonuclease H"/>
    <property type="match status" value="1"/>
</dbReference>
<reference evidence="1" key="1">
    <citation type="submission" date="2018-04" db="EMBL/GenBank/DDBJ databases">
        <title>Transcriptome assembly of Sipha flava.</title>
        <authorList>
            <person name="Scully E.D."/>
            <person name="Geib S.M."/>
            <person name="Palmer N.A."/>
            <person name="Koch K."/>
            <person name="Bradshaw J."/>
            <person name="Heng-Moss T."/>
            <person name="Sarath G."/>
        </authorList>
    </citation>
    <scope>NUCLEOTIDE SEQUENCE</scope>
</reference>
<dbReference type="InterPro" id="IPR036397">
    <property type="entry name" value="RNaseH_sf"/>
</dbReference>
<proteinExistence type="predicted"/>
<dbReference type="AlphaFoldDB" id="A0A2S2Q7G4"/>
<organism evidence="1">
    <name type="scientific">Sipha flava</name>
    <name type="common">yellow sugarcane aphid</name>
    <dbReference type="NCBI Taxonomy" id="143950"/>
    <lineage>
        <taxon>Eukaryota</taxon>
        <taxon>Metazoa</taxon>
        <taxon>Ecdysozoa</taxon>
        <taxon>Arthropoda</taxon>
        <taxon>Hexapoda</taxon>
        <taxon>Insecta</taxon>
        <taxon>Pterygota</taxon>
        <taxon>Neoptera</taxon>
        <taxon>Paraneoptera</taxon>
        <taxon>Hemiptera</taxon>
        <taxon>Sternorrhyncha</taxon>
        <taxon>Aphidomorpha</taxon>
        <taxon>Aphidoidea</taxon>
        <taxon>Aphididae</taxon>
        <taxon>Sipha</taxon>
    </lineage>
</organism>
<dbReference type="EMBL" id="GGMS01004475">
    <property type="protein sequence ID" value="MBY73678.1"/>
    <property type="molecule type" value="Transcribed_RNA"/>
</dbReference>